<evidence type="ECO:0000259" key="9">
    <source>
        <dbReference type="PROSITE" id="PS50109"/>
    </source>
</evidence>
<dbReference type="Pfam" id="PF02518">
    <property type="entry name" value="HATPase_c"/>
    <property type="match status" value="1"/>
</dbReference>
<dbReference type="OrthoDB" id="717811at2"/>
<dbReference type="CDD" id="cd00082">
    <property type="entry name" value="HisKA"/>
    <property type="match status" value="1"/>
</dbReference>
<evidence type="ECO:0000256" key="2">
    <source>
        <dbReference type="ARBA" id="ARBA00012438"/>
    </source>
</evidence>
<evidence type="ECO:0000313" key="11">
    <source>
        <dbReference type="Proteomes" id="UP000289703"/>
    </source>
</evidence>
<dbReference type="RefSeq" id="WP_129253830.1">
    <property type="nucleotide sequence ID" value="NZ_SAXA01000004.1"/>
</dbReference>
<dbReference type="SMART" id="SM00388">
    <property type="entry name" value="HisKA"/>
    <property type="match status" value="1"/>
</dbReference>
<dbReference type="InterPro" id="IPR003661">
    <property type="entry name" value="HisK_dim/P_dom"/>
</dbReference>
<dbReference type="PANTHER" id="PTHR43547:SF2">
    <property type="entry name" value="HYBRID SIGNAL TRANSDUCTION HISTIDINE KINASE C"/>
    <property type="match status" value="1"/>
</dbReference>
<keyword evidence="7" id="KW-0472">Membrane</keyword>
<proteinExistence type="predicted"/>
<evidence type="ECO:0000256" key="1">
    <source>
        <dbReference type="ARBA" id="ARBA00000085"/>
    </source>
</evidence>
<sequence>MFRTKTTVLVLFLLLVNFLSAQQQHIQFKRLTIYDGLSLSSVYCIFQDSKGFMWFGTEDGLNRYDGQSFTIFRNKSNDANSIAYKWIEQIYEDSNGKLWFASQGGLTHFDMKTERFTQFTTLSDPSKQISNDTITQLFEDNNKTLWVGTKNGLNLIDTRQLKVLKNKTSGLNLACRINAFLPSADASIWIATDNGLFLYNSKTDEFATSPSDQFSSQKINCLAIYNDSLLIGCPNGLYALTTQPEIKSETLLSNSHVESIYIDKKNNIWIGTQNGLYGKRYGEKEYKLVIEAYDSSNSLATNTIKPIIEDQIGNIWYGSFGSGLYKINSLNGKISHYTHNSADPQSLSENSINCLYEDRSACIWLGTFGAGISIYDPQAHKFELLKHDALSSNSLASNFVWSIWEDHKQTVWIGTNNAGLSAYDRTTGNFKHYQFPNNPAIRDVYEDSKGQIWVGTDGEGLFKMNSQTGQTINYKHNIQNTNSLSNNSVRVIFEDSEGIVWVGTRRGLNRFNPQTNTFKRYLHNNSDPNSISHDFIYSSIYEDHKGRLWIGNYGGGFNILDKKTDQFTSYQFIPNSSNSLSNNVVFSFYEDPNGIFWIGTNDKLNRFDPKSKQFTHFGISEGLPNEVIYGILPDEQNHIWLSTNFGVCRFNIKDYSVKNFSTQDGLQSNEFNGGAFHKGASGLLYFGGVYGLNIIDPKKEIKPRPAYNAVITKLQILGKDVVVAQEKDSIDDNDLHYDPQHDNYWLKNSIIYTDNIVLDYQQRHFSLEFSSLSGFTPENVAYKYRMLGLYKTWIDAGERNFVSYSNLKPGNYLFQLKAQNPDGIWSPKTRELSIIINPPFWMEWWFILLEILLLIAIIIFNYRYLLKIRTNKLLRIQNEKISTANKKLTESEQNLKELNATKDTFFKIISHDLKNPFTSLMSISQAIDENYEAIDNEEKKMGIKKINEGINHIYALLENLLTWSRSQTGKIKYDPQICNLSDLIKENIALYMVSANKKNINIDCDLPDEPKAFADKEMISTVIRNLINNAVKFTKLNSTIHIILKSQDSNYKVEITDQGEGISEENINKLFRIDKKYKTTGSSGEKGTGLGLLLCKEFIEINKGTIGVKSTLGEGSCFYFTLPKAKS</sequence>
<dbReference type="FunFam" id="3.30.565.10:FF:000006">
    <property type="entry name" value="Sensor histidine kinase WalK"/>
    <property type="match status" value="1"/>
</dbReference>
<dbReference type="InterPro" id="IPR036890">
    <property type="entry name" value="HATPase_C_sf"/>
</dbReference>
<dbReference type="SUPFAM" id="SSF63829">
    <property type="entry name" value="Calcium-dependent phosphotriesterase"/>
    <property type="match status" value="3"/>
</dbReference>
<dbReference type="Pfam" id="PF07495">
    <property type="entry name" value="Y_Y_Y"/>
    <property type="match status" value="1"/>
</dbReference>
<dbReference type="InterPro" id="IPR015943">
    <property type="entry name" value="WD40/YVTN_repeat-like_dom_sf"/>
</dbReference>
<organism evidence="10 11">
    <name type="scientific">Ancylomarina salipaludis</name>
    <dbReference type="NCBI Taxonomy" id="2501299"/>
    <lineage>
        <taxon>Bacteria</taxon>
        <taxon>Pseudomonadati</taxon>
        <taxon>Bacteroidota</taxon>
        <taxon>Bacteroidia</taxon>
        <taxon>Marinilabiliales</taxon>
        <taxon>Marinifilaceae</taxon>
        <taxon>Ancylomarina</taxon>
    </lineage>
</organism>
<feature type="transmembrane region" description="Helical" evidence="7">
    <location>
        <begin position="844"/>
        <end position="865"/>
    </location>
</feature>
<dbReference type="InterPro" id="IPR013783">
    <property type="entry name" value="Ig-like_fold"/>
</dbReference>
<comment type="catalytic activity">
    <reaction evidence="1">
        <text>ATP + protein L-histidine = ADP + protein N-phospho-L-histidine.</text>
        <dbReference type="EC" id="2.7.13.3"/>
    </reaction>
</comment>
<gene>
    <name evidence="10" type="ORF">EO244_06440</name>
</gene>
<keyword evidence="11" id="KW-1185">Reference proteome</keyword>
<feature type="chain" id="PRO_5020723199" description="histidine kinase" evidence="8">
    <location>
        <begin position="22"/>
        <end position="1127"/>
    </location>
</feature>
<dbReference type="InterPro" id="IPR011123">
    <property type="entry name" value="Y_Y_Y"/>
</dbReference>
<keyword evidence="5 10" id="KW-0418">Kinase</keyword>
<dbReference type="InterPro" id="IPR036097">
    <property type="entry name" value="HisK_dim/P_sf"/>
</dbReference>
<dbReference type="SMART" id="SM00387">
    <property type="entry name" value="HATPase_c"/>
    <property type="match status" value="1"/>
</dbReference>
<evidence type="ECO:0000256" key="4">
    <source>
        <dbReference type="ARBA" id="ARBA00022679"/>
    </source>
</evidence>
<feature type="domain" description="Histidine kinase" evidence="9">
    <location>
        <begin position="908"/>
        <end position="1126"/>
    </location>
</feature>
<protein>
    <recommendedName>
        <fullName evidence="2">histidine kinase</fullName>
        <ecNumber evidence="2">2.7.13.3</ecNumber>
    </recommendedName>
</protein>
<keyword evidence="6" id="KW-0175">Coiled coil</keyword>
<keyword evidence="7" id="KW-1133">Transmembrane helix</keyword>
<keyword evidence="4" id="KW-0808">Transferase</keyword>
<evidence type="ECO:0000256" key="3">
    <source>
        <dbReference type="ARBA" id="ARBA00022553"/>
    </source>
</evidence>
<dbReference type="PRINTS" id="PR00344">
    <property type="entry name" value="BCTRLSENSOR"/>
</dbReference>
<dbReference type="Gene3D" id="3.30.565.10">
    <property type="entry name" value="Histidine kinase-like ATPase, C-terminal domain"/>
    <property type="match status" value="1"/>
</dbReference>
<dbReference type="Gene3D" id="2.130.10.10">
    <property type="entry name" value="YVTN repeat-like/Quinoprotein amine dehydrogenase"/>
    <property type="match status" value="3"/>
</dbReference>
<dbReference type="Gene3D" id="1.10.287.130">
    <property type="match status" value="1"/>
</dbReference>
<evidence type="ECO:0000256" key="5">
    <source>
        <dbReference type="ARBA" id="ARBA00022777"/>
    </source>
</evidence>
<dbReference type="SUPFAM" id="SSF47384">
    <property type="entry name" value="Homodimeric domain of signal transducing histidine kinase"/>
    <property type="match status" value="1"/>
</dbReference>
<reference evidence="10 11" key="1">
    <citation type="submission" date="2019-01" db="EMBL/GenBank/DDBJ databases">
        <title>Ancylomarina salipaludis sp. nov., isolated from a salt marsh.</title>
        <authorList>
            <person name="Yoon J.-H."/>
        </authorList>
    </citation>
    <scope>NUCLEOTIDE SEQUENCE [LARGE SCALE GENOMIC DNA]</scope>
    <source>
        <strain evidence="10 11">SHSM-M15</strain>
    </source>
</reference>
<dbReference type="InterPro" id="IPR004358">
    <property type="entry name" value="Sig_transdc_His_kin-like_C"/>
</dbReference>
<dbReference type="PROSITE" id="PS50109">
    <property type="entry name" value="HIS_KIN"/>
    <property type="match status" value="1"/>
</dbReference>
<evidence type="ECO:0000256" key="7">
    <source>
        <dbReference type="SAM" id="Phobius"/>
    </source>
</evidence>
<dbReference type="Pfam" id="PF00512">
    <property type="entry name" value="HisKA"/>
    <property type="match status" value="1"/>
</dbReference>
<dbReference type="PANTHER" id="PTHR43547">
    <property type="entry name" value="TWO-COMPONENT HISTIDINE KINASE"/>
    <property type="match status" value="1"/>
</dbReference>
<evidence type="ECO:0000256" key="8">
    <source>
        <dbReference type="SAM" id="SignalP"/>
    </source>
</evidence>
<dbReference type="Pfam" id="PF07494">
    <property type="entry name" value="Reg_prop"/>
    <property type="match status" value="8"/>
</dbReference>
<keyword evidence="8" id="KW-0732">Signal</keyword>
<dbReference type="InterPro" id="IPR003594">
    <property type="entry name" value="HATPase_dom"/>
</dbReference>
<dbReference type="GO" id="GO:0000155">
    <property type="term" value="F:phosphorelay sensor kinase activity"/>
    <property type="evidence" value="ECO:0007669"/>
    <property type="project" value="InterPro"/>
</dbReference>
<dbReference type="Proteomes" id="UP000289703">
    <property type="component" value="Unassembled WGS sequence"/>
</dbReference>
<feature type="signal peptide" evidence="8">
    <location>
        <begin position="1"/>
        <end position="21"/>
    </location>
</feature>
<dbReference type="Gene3D" id="2.60.40.10">
    <property type="entry name" value="Immunoglobulins"/>
    <property type="match status" value="1"/>
</dbReference>
<name>A0A4Q1JP33_9BACT</name>
<dbReference type="SUPFAM" id="SSF55874">
    <property type="entry name" value="ATPase domain of HSP90 chaperone/DNA topoisomerase II/histidine kinase"/>
    <property type="match status" value="1"/>
</dbReference>
<dbReference type="InterPro" id="IPR005467">
    <property type="entry name" value="His_kinase_dom"/>
</dbReference>
<dbReference type="EC" id="2.7.13.3" evidence="2"/>
<dbReference type="InterPro" id="IPR011110">
    <property type="entry name" value="Reg_prop"/>
</dbReference>
<dbReference type="EMBL" id="SAXA01000004">
    <property type="protein sequence ID" value="RXQ95936.1"/>
    <property type="molecule type" value="Genomic_DNA"/>
</dbReference>
<evidence type="ECO:0000313" key="10">
    <source>
        <dbReference type="EMBL" id="RXQ95936.1"/>
    </source>
</evidence>
<keyword evidence="3" id="KW-0597">Phosphoprotein</keyword>
<evidence type="ECO:0000256" key="6">
    <source>
        <dbReference type="SAM" id="Coils"/>
    </source>
</evidence>
<feature type="coiled-coil region" evidence="6">
    <location>
        <begin position="874"/>
        <end position="901"/>
    </location>
</feature>
<comment type="caution">
    <text evidence="10">The sequence shown here is derived from an EMBL/GenBank/DDBJ whole genome shotgun (WGS) entry which is preliminary data.</text>
</comment>
<accession>A0A4Q1JP33</accession>
<keyword evidence="7" id="KW-0812">Transmembrane</keyword>
<dbReference type="AlphaFoldDB" id="A0A4Q1JP33"/>